<feature type="domain" description="Histidine kinase" evidence="10">
    <location>
        <begin position="460"/>
        <end position="663"/>
    </location>
</feature>
<keyword evidence="8" id="KW-0902">Two-component regulatory system</keyword>
<dbReference type="InterPro" id="IPR035965">
    <property type="entry name" value="PAS-like_dom_sf"/>
</dbReference>
<feature type="transmembrane region" description="Helical" evidence="9">
    <location>
        <begin position="7"/>
        <end position="32"/>
    </location>
</feature>
<dbReference type="AlphaFoldDB" id="A0A7V2F2V7"/>
<dbReference type="InterPro" id="IPR036097">
    <property type="entry name" value="HisK_dim/P_sf"/>
</dbReference>
<dbReference type="Pfam" id="PF02518">
    <property type="entry name" value="HATPase_c"/>
    <property type="match status" value="1"/>
</dbReference>
<accession>A0A7V2F2V7</accession>
<organism evidence="12">
    <name type="scientific">Eiseniibacteriota bacterium</name>
    <dbReference type="NCBI Taxonomy" id="2212470"/>
    <lineage>
        <taxon>Bacteria</taxon>
        <taxon>Candidatus Eiseniibacteriota</taxon>
    </lineage>
</organism>
<dbReference type="SUPFAM" id="SSF55874">
    <property type="entry name" value="ATPase domain of HSP90 chaperone/DNA topoisomerase II/histidine kinase"/>
    <property type="match status" value="1"/>
</dbReference>
<evidence type="ECO:0000256" key="6">
    <source>
        <dbReference type="ARBA" id="ARBA00022777"/>
    </source>
</evidence>
<reference evidence="12" key="1">
    <citation type="journal article" date="2020" name="mSystems">
        <title>Genome- and Community-Level Interaction Insights into Carbon Utilization and Element Cycling Functions of Hydrothermarchaeota in Hydrothermal Sediment.</title>
        <authorList>
            <person name="Zhou Z."/>
            <person name="Liu Y."/>
            <person name="Xu W."/>
            <person name="Pan J."/>
            <person name="Luo Z.H."/>
            <person name="Li M."/>
        </authorList>
    </citation>
    <scope>NUCLEOTIDE SEQUENCE [LARGE SCALE GENOMIC DNA]</scope>
    <source>
        <strain evidence="12">SpSt-1233</strain>
    </source>
</reference>
<dbReference type="Gene3D" id="3.30.450.20">
    <property type="entry name" value="PAS domain"/>
    <property type="match status" value="1"/>
</dbReference>
<dbReference type="Proteomes" id="UP000886069">
    <property type="component" value="Unassembled WGS sequence"/>
</dbReference>
<dbReference type="Pfam" id="PF00512">
    <property type="entry name" value="HisKA"/>
    <property type="match status" value="1"/>
</dbReference>
<keyword evidence="6" id="KW-0418">Kinase</keyword>
<feature type="non-terminal residue" evidence="12">
    <location>
        <position position="663"/>
    </location>
</feature>
<dbReference type="EMBL" id="DSEC01000014">
    <property type="protein sequence ID" value="HER42858.1"/>
    <property type="molecule type" value="Genomic_DNA"/>
</dbReference>
<dbReference type="Pfam" id="PF13426">
    <property type="entry name" value="PAS_9"/>
    <property type="match status" value="1"/>
</dbReference>
<evidence type="ECO:0000256" key="1">
    <source>
        <dbReference type="ARBA" id="ARBA00000085"/>
    </source>
</evidence>
<sequence length="663" mass="73824">MRWIHDYIWIAALYTVFIVCVALWPQAAWVLIPAGIGTAVFTHWKRGKLRGKRIENIQKRLSNLKSEGLFLDENIGDTGDDVFYRMIITLLTDLERTMFKLVEKNIQLLSLKEIGRNIISSLDEKKLVDSVFDYLVHGVGYREAAFIILRRRKQCFQAIVSIERNTRIVRRVVNFGLDDLDGAIRNALATGKAFLIKDVRMHPLIDVDGEPLFPDSTMTSYICVPLMKSSGIGECCKSETCILRQTGDCDDESGIPASYLTRDECLACPDLPLLGALLVTDGYRATSLTNIDQVTVETVGSLVGSNMENWMLYQELRQEERFREKVFEGMMHGLIVSDMQGNVTFANRSAREMSGLDAKELLAKNIDELICDDDSGKTRNGSPVFKALDSGDAMAFHEAYLMCSPDSFIPVRMNVSKLLGDDNDTQGAIVLFADLSEIKSMEEEIRHLDNLAVLGRFTSAVAHEIRNPLTGIAAGIQYLDRSAQLDEEHKENITHILAEVARLNRIITDLFKVAKPRDLLYAESDPAVIIEKSVKSISDILDSRKVVFSSSVAPGVPKIEVDPDQITQVLINLIKNAAEAVDEGGEVSVTVKPFSSLDPEMRRQKGKDIVVIDVADNGPGIDSTDRQRIFLPFFSRKKAGTGLGLFVTHSIVQHHQGSIKVIS</sequence>
<dbReference type="PROSITE" id="PS50109">
    <property type="entry name" value="HIS_KIN"/>
    <property type="match status" value="1"/>
</dbReference>
<keyword evidence="9" id="KW-1133">Transmembrane helix</keyword>
<dbReference type="SUPFAM" id="SSF55785">
    <property type="entry name" value="PYP-like sensor domain (PAS domain)"/>
    <property type="match status" value="1"/>
</dbReference>
<dbReference type="PROSITE" id="PS50112">
    <property type="entry name" value="PAS"/>
    <property type="match status" value="1"/>
</dbReference>
<dbReference type="CDD" id="cd00082">
    <property type="entry name" value="HisKA"/>
    <property type="match status" value="1"/>
</dbReference>
<evidence type="ECO:0000313" key="12">
    <source>
        <dbReference type="EMBL" id="HER42858.1"/>
    </source>
</evidence>
<evidence type="ECO:0000256" key="7">
    <source>
        <dbReference type="ARBA" id="ARBA00022840"/>
    </source>
</evidence>
<keyword evidence="3" id="KW-0597">Phosphoprotein</keyword>
<dbReference type="InterPro" id="IPR036890">
    <property type="entry name" value="HATPase_C_sf"/>
</dbReference>
<feature type="domain" description="PAS" evidence="11">
    <location>
        <begin position="319"/>
        <end position="391"/>
    </location>
</feature>
<keyword evidence="5" id="KW-0547">Nucleotide-binding</keyword>
<dbReference type="InterPro" id="IPR005467">
    <property type="entry name" value="His_kinase_dom"/>
</dbReference>
<comment type="caution">
    <text evidence="12">The sequence shown here is derived from an EMBL/GenBank/DDBJ whole genome shotgun (WGS) entry which is preliminary data.</text>
</comment>
<dbReference type="InterPro" id="IPR004358">
    <property type="entry name" value="Sig_transdc_His_kin-like_C"/>
</dbReference>
<dbReference type="PANTHER" id="PTHR43065:SF10">
    <property type="entry name" value="PEROXIDE STRESS-ACTIVATED HISTIDINE KINASE MAK3"/>
    <property type="match status" value="1"/>
</dbReference>
<dbReference type="GO" id="GO:0000155">
    <property type="term" value="F:phosphorelay sensor kinase activity"/>
    <property type="evidence" value="ECO:0007669"/>
    <property type="project" value="InterPro"/>
</dbReference>
<dbReference type="PANTHER" id="PTHR43065">
    <property type="entry name" value="SENSOR HISTIDINE KINASE"/>
    <property type="match status" value="1"/>
</dbReference>
<dbReference type="SMART" id="SM00388">
    <property type="entry name" value="HisKA"/>
    <property type="match status" value="1"/>
</dbReference>
<evidence type="ECO:0000256" key="5">
    <source>
        <dbReference type="ARBA" id="ARBA00022741"/>
    </source>
</evidence>
<dbReference type="SMART" id="SM00387">
    <property type="entry name" value="HATPase_c"/>
    <property type="match status" value="1"/>
</dbReference>
<dbReference type="PRINTS" id="PR00344">
    <property type="entry name" value="BCTRLSENSOR"/>
</dbReference>
<evidence type="ECO:0000256" key="9">
    <source>
        <dbReference type="SAM" id="Phobius"/>
    </source>
</evidence>
<proteinExistence type="predicted"/>
<evidence type="ECO:0000256" key="8">
    <source>
        <dbReference type="ARBA" id="ARBA00023012"/>
    </source>
</evidence>
<keyword evidence="9" id="KW-0812">Transmembrane</keyword>
<name>A0A7V2F2V7_UNCEI</name>
<dbReference type="SUPFAM" id="SSF55781">
    <property type="entry name" value="GAF domain-like"/>
    <property type="match status" value="1"/>
</dbReference>
<comment type="catalytic activity">
    <reaction evidence="1">
        <text>ATP + protein L-histidine = ADP + protein N-phospho-L-histidine.</text>
        <dbReference type="EC" id="2.7.13.3"/>
    </reaction>
</comment>
<dbReference type="Gene3D" id="1.10.287.130">
    <property type="match status" value="1"/>
</dbReference>
<dbReference type="GO" id="GO:0005524">
    <property type="term" value="F:ATP binding"/>
    <property type="evidence" value="ECO:0007669"/>
    <property type="project" value="UniProtKB-KW"/>
</dbReference>
<keyword evidence="7" id="KW-0067">ATP-binding</keyword>
<dbReference type="InterPro" id="IPR003661">
    <property type="entry name" value="HisK_dim/P_dom"/>
</dbReference>
<gene>
    <name evidence="12" type="ORF">ENO08_00160</name>
</gene>
<dbReference type="EC" id="2.7.13.3" evidence="2"/>
<evidence type="ECO:0000256" key="2">
    <source>
        <dbReference type="ARBA" id="ARBA00012438"/>
    </source>
</evidence>
<dbReference type="InterPro" id="IPR000014">
    <property type="entry name" value="PAS"/>
</dbReference>
<protein>
    <recommendedName>
        <fullName evidence="2">histidine kinase</fullName>
        <ecNumber evidence="2">2.7.13.3</ecNumber>
    </recommendedName>
</protein>
<evidence type="ECO:0000256" key="4">
    <source>
        <dbReference type="ARBA" id="ARBA00022679"/>
    </source>
</evidence>
<dbReference type="SUPFAM" id="SSF47384">
    <property type="entry name" value="Homodimeric domain of signal transducing histidine kinase"/>
    <property type="match status" value="1"/>
</dbReference>
<keyword evidence="9" id="KW-0472">Membrane</keyword>
<evidence type="ECO:0000256" key="3">
    <source>
        <dbReference type="ARBA" id="ARBA00022553"/>
    </source>
</evidence>
<dbReference type="CDD" id="cd00130">
    <property type="entry name" value="PAS"/>
    <property type="match status" value="1"/>
</dbReference>
<dbReference type="InterPro" id="IPR003594">
    <property type="entry name" value="HATPase_dom"/>
</dbReference>
<dbReference type="Gene3D" id="3.30.450.40">
    <property type="match status" value="1"/>
</dbReference>
<evidence type="ECO:0000259" key="11">
    <source>
        <dbReference type="PROSITE" id="PS50112"/>
    </source>
</evidence>
<dbReference type="SMART" id="SM00091">
    <property type="entry name" value="PAS"/>
    <property type="match status" value="1"/>
</dbReference>
<evidence type="ECO:0000259" key="10">
    <source>
        <dbReference type="PROSITE" id="PS50109"/>
    </source>
</evidence>
<keyword evidence="4" id="KW-0808">Transferase</keyword>
<dbReference type="Gene3D" id="3.30.565.10">
    <property type="entry name" value="Histidine kinase-like ATPase, C-terminal domain"/>
    <property type="match status" value="1"/>
</dbReference>
<dbReference type="NCBIfam" id="TIGR00229">
    <property type="entry name" value="sensory_box"/>
    <property type="match status" value="1"/>
</dbReference>
<dbReference type="InterPro" id="IPR029016">
    <property type="entry name" value="GAF-like_dom_sf"/>
</dbReference>